<gene>
    <name evidence="5" type="ORF">DZF93_07225</name>
    <name evidence="4" type="ORF">VO01_13555</name>
</gene>
<dbReference type="Proteomes" id="UP000266634">
    <property type="component" value="Unassembled WGS sequence"/>
</dbReference>
<dbReference type="Gene3D" id="2.120.10.30">
    <property type="entry name" value="TolB, C-terminal domain"/>
    <property type="match status" value="1"/>
</dbReference>
<evidence type="ECO:0000256" key="2">
    <source>
        <dbReference type="SAM" id="SignalP"/>
    </source>
</evidence>
<dbReference type="EMBL" id="QWEA01000223">
    <property type="protein sequence ID" value="RIJ43253.1"/>
    <property type="molecule type" value="Genomic_DNA"/>
</dbReference>
<reference evidence="5 7" key="2">
    <citation type="submission" date="2018-08" db="EMBL/GenBank/DDBJ databases">
        <title>Genome Sequence of Clavibacter michiganensis Subspecies type strains, and the Atypical Peach-Colored Strains Isolated from Tomato.</title>
        <authorList>
            <person name="Osdaghi E."/>
            <person name="Portier P."/>
            <person name="Briand M."/>
            <person name="Jacques M.-A."/>
        </authorList>
    </citation>
    <scope>NUCLEOTIDE SEQUENCE [LARGE SCALE GENOMIC DNA]</scope>
    <source>
        <strain evidence="5 7">CFBP 6488</strain>
    </source>
</reference>
<sequence>MNRRSRTRPARVAALGFAALVALTGCTNDDGSPVDVRATEPPAPSPTSTDADPVGVAPSGTPTAVASDLVSPWSVAELPSGALLVSERDTSRIVEVLGDGTTRVAGTIAGVGPQGEGGLLGIAVREAEGGTQLYAYFTSSTDNRIVRMDVTGEPGSVGLGAGEDVVTGIPRDTTHNGGRMAFGPDGMLYATTGDANLRDAAQDPISLAGKILRLTPDGQGPADNPTPGSPVYSMGHRNPQGIAWDAAGNLWAAEFGQDTWDELNLIEPGGNYGWPVVEGATDAAADDAYIDPVRQWATDDASPSGIAISGDTIFMAGLGGQRLWVIRPSAVVTDPIPDDRVTEFYTREFGRIRDVQAAPDGSLRMLTGNTDGRGTPRAGDDKLLRVELMPIQAG</sequence>
<dbReference type="PROSITE" id="PS51257">
    <property type="entry name" value="PROKAR_LIPOPROTEIN"/>
    <property type="match status" value="1"/>
</dbReference>
<evidence type="ECO:0000256" key="1">
    <source>
        <dbReference type="SAM" id="MobiDB-lite"/>
    </source>
</evidence>
<dbReference type="KEGG" id="cmh:VO01_13555"/>
<evidence type="ECO:0000313" key="4">
    <source>
        <dbReference type="EMBL" id="AJW80011.1"/>
    </source>
</evidence>
<dbReference type="RefSeq" id="WP_045529648.1">
    <property type="nucleotide sequence ID" value="NZ_CP011043.1"/>
</dbReference>
<dbReference type="HOGENOM" id="CLU_012253_0_0_11"/>
<keyword evidence="2" id="KW-0732">Signal</keyword>
<dbReference type="EMBL" id="CP011043">
    <property type="protein sequence ID" value="AJW80011.1"/>
    <property type="molecule type" value="Genomic_DNA"/>
</dbReference>
<protein>
    <submittedName>
        <fullName evidence="4">Glucose dehydrogenase</fullName>
    </submittedName>
    <submittedName>
        <fullName evidence="5">PQQ-dependent sugar dehydrogenase</fullName>
    </submittedName>
</protein>
<organism evidence="4 6">
    <name type="scientific">Clavibacter michiganensis subsp. insidiosus</name>
    <dbReference type="NCBI Taxonomy" id="33014"/>
    <lineage>
        <taxon>Bacteria</taxon>
        <taxon>Bacillati</taxon>
        <taxon>Actinomycetota</taxon>
        <taxon>Actinomycetes</taxon>
        <taxon>Micrococcales</taxon>
        <taxon>Microbacteriaceae</taxon>
        <taxon>Clavibacter</taxon>
    </lineage>
</organism>
<feature type="domain" description="Glucose/Sorbosone dehydrogenase" evidence="3">
    <location>
        <begin position="71"/>
        <end position="373"/>
    </location>
</feature>
<evidence type="ECO:0000313" key="6">
    <source>
        <dbReference type="Proteomes" id="UP000032604"/>
    </source>
</evidence>
<feature type="region of interest" description="Disordered" evidence="1">
    <location>
        <begin position="28"/>
        <end position="60"/>
    </location>
</feature>
<dbReference type="PATRIC" id="fig|33014.5.peg.2791"/>
<proteinExistence type="predicted"/>
<dbReference type="OrthoDB" id="9770043at2"/>
<reference evidence="4 6" key="1">
    <citation type="journal article" date="2015" name="Genome Announc.">
        <title>Complete Genome Sequence of Clavibacter michiganensis subsp. insidiosus R1-1 Using PacBio Single-Molecule Real-Time Technology.</title>
        <authorList>
            <person name="Lu Y."/>
            <person name="Samac D.A."/>
            <person name="Glazebrook J."/>
            <person name="Ishimaru C.A."/>
        </authorList>
    </citation>
    <scope>NUCLEOTIDE SEQUENCE [LARGE SCALE GENOMIC DNA]</scope>
    <source>
        <strain evidence="4 6">R1-1</strain>
    </source>
</reference>
<evidence type="ECO:0000313" key="7">
    <source>
        <dbReference type="Proteomes" id="UP000266634"/>
    </source>
</evidence>
<evidence type="ECO:0000313" key="5">
    <source>
        <dbReference type="EMBL" id="RIJ43253.1"/>
    </source>
</evidence>
<dbReference type="PANTHER" id="PTHR19328:SF13">
    <property type="entry name" value="HIPL1 PROTEIN"/>
    <property type="match status" value="1"/>
</dbReference>
<dbReference type="PANTHER" id="PTHR19328">
    <property type="entry name" value="HEDGEHOG-INTERACTING PROTEIN"/>
    <property type="match status" value="1"/>
</dbReference>
<evidence type="ECO:0000259" key="3">
    <source>
        <dbReference type="Pfam" id="PF07995"/>
    </source>
</evidence>
<dbReference type="SUPFAM" id="SSF50952">
    <property type="entry name" value="Soluble quinoprotein glucose dehydrogenase"/>
    <property type="match status" value="1"/>
</dbReference>
<dbReference type="Proteomes" id="UP000032604">
    <property type="component" value="Chromosome"/>
</dbReference>
<dbReference type="InterPro" id="IPR011041">
    <property type="entry name" value="Quinoprot_gluc/sorb_DH_b-prop"/>
</dbReference>
<name>A0A0D5CK40_9MICO</name>
<dbReference type="AlphaFoldDB" id="A0A0D5CK40"/>
<feature type="signal peptide" evidence="2">
    <location>
        <begin position="1"/>
        <end position="24"/>
    </location>
</feature>
<dbReference type="InterPro" id="IPR012938">
    <property type="entry name" value="Glc/Sorbosone_DH"/>
</dbReference>
<accession>A0A0D5CK40</accession>
<dbReference type="InterPro" id="IPR011042">
    <property type="entry name" value="6-blade_b-propeller_TolB-like"/>
</dbReference>
<dbReference type="Pfam" id="PF07995">
    <property type="entry name" value="GSDH"/>
    <property type="match status" value="1"/>
</dbReference>
<feature type="chain" id="PRO_5038208585" evidence="2">
    <location>
        <begin position="25"/>
        <end position="394"/>
    </location>
</feature>
<feature type="region of interest" description="Disordered" evidence="1">
    <location>
        <begin position="159"/>
        <end position="180"/>
    </location>
</feature>